<keyword evidence="1" id="KW-0614">Plasmid</keyword>
<sequence length="340" mass="38214">MATTHLRACDVPEVRQGLLQWANENVVRGQRGSGAVQVNGFTDPFLMQSAVRGAEQFYVNDRMTWLARTTGDELPVCAFDADDLPDPIGFLIWSDDPSAHTQTLGRPRAVLWCRAGMTLRVLVLDDAGPYRRTLEELGSRADPTWASQVSGSLAGDLAIGFGATIPLNTETEWDEVKHTWAVDRHGRPAKDRYGVGADRVNDINEDQLRVIRTLLGTLLLIRQPADARRALWQAEQVRPDAAARKRLRRAGAEHPDAPVRYITLRQSVRPAPDDDRGARDTAGRIYRHQWFVRPHRRTYPDQDDPTGYSRKWVGPYLVTPEGCEDAPILGRERVVSVLRR</sequence>
<geneLocation type="plasmid" evidence="1 2">
    <name>unnamed2</name>
</geneLocation>
<dbReference type="EMBL" id="CP061283">
    <property type="protein sequence ID" value="QNS09440.1"/>
    <property type="molecule type" value="Genomic_DNA"/>
</dbReference>
<proteinExistence type="predicted"/>
<evidence type="ECO:0000313" key="1">
    <source>
        <dbReference type="EMBL" id="QNS09440.1"/>
    </source>
</evidence>
<accession>A0A7H1BL35</accession>
<dbReference type="Proteomes" id="UP000516428">
    <property type="component" value="Plasmid unnamed2"/>
</dbReference>
<keyword evidence="2" id="KW-1185">Reference proteome</keyword>
<dbReference type="RefSeq" id="WP_188342095.1">
    <property type="nucleotide sequence ID" value="NZ_CP061283.1"/>
</dbReference>
<dbReference type="KEGG" id="sxn:IAG42_37385"/>
<gene>
    <name evidence="1" type="ORF">IAG42_37385</name>
</gene>
<dbReference type="AlphaFoldDB" id="A0A7H1BL35"/>
<evidence type="ECO:0000313" key="2">
    <source>
        <dbReference type="Proteomes" id="UP000516428"/>
    </source>
</evidence>
<protein>
    <submittedName>
        <fullName evidence="1">Uncharacterized protein</fullName>
    </submittedName>
</protein>
<organism evidence="1 2">
    <name type="scientific">Streptomyces xanthii</name>
    <dbReference type="NCBI Taxonomy" id="2768069"/>
    <lineage>
        <taxon>Bacteria</taxon>
        <taxon>Bacillati</taxon>
        <taxon>Actinomycetota</taxon>
        <taxon>Actinomycetes</taxon>
        <taxon>Kitasatosporales</taxon>
        <taxon>Streptomycetaceae</taxon>
        <taxon>Streptomyces</taxon>
    </lineage>
</organism>
<name>A0A7H1BL35_9ACTN</name>
<reference evidence="1 2" key="1">
    <citation type="submission" date="2020-09" db="EMBL/GenBank/DDBJ databases">
        <title>A novel species.</title>
        <authorList>
            <person name="Gao J."/>
        </authorList>
    </citation>
    <scope>NUCLEOTIDE SEQUENCE [LARGE SCALE GENOMIC DNA]</scope>
    <source>
        <strain evidence="1 2">CRXT-Y-14</strain>
        <plasmid evidence="1 2">unnamed2</plasmid>
    </source>
</reference>